<evidence type="ECO:0000313" key="1">
    <source>
        <dbReference type="EMBL" id="KAF0730255.1"/>
    </source>
</evidence>
<dbReference type="OrthoDB" id="72710at2759"/>
<dbReference type="AlphaFoldDB" id="A0A6G0WS59"/>
<organism evidence="1 2">
    <name type="scientific">Aphanomyces euteiches</name>
    <dbReference type="NCBI Taxonomy" id="100861"/>
    <lineage>
        <taxon>Eukaryota</taxon>
        <taxon>Sar</taxon>
        <taxon>Stramenopiles</taxon>
        <taxon>Oomycota</taxon>
        <taxon>Saprolegniomycetes</taxon>
        <taxon>Saprolegniales</taxon>
        <taxon>Verrucalvaceae</taxon>
        <taxon>Aphanomyces</taxon>
    </lineage>
</organism>
<comment type="caution">
    <text evidence="1">The sequence shown here is derived from an EMBL/GenBank/DDBJ whole genome shotgun (WGS) entry which is preliminary data.</text>
</comment>
<dbReference type="EMBL" id="VJMJ01000155">
    <property type="protein sequence ID" value="KAF0730255.1"/>
    <property type="molecule type" value="Genomic_DNA"/>
</dbReference>
<accession>A0A6G0WS59</accession>
<evidence type="ECO:0000313" key="2">
    <source>
        <dbReference type="Proteomes" id="UP000481153"/>
    </source>
</evidence>
<proteinExistence type="predicted"/>
<dbReference type="SUPFAM" id="SSF47781">
    <property type="entry name" value="RuvA domain 2-like"/>
    <property type="match status" value="1"/>
</dbReference>
<dbReference type="VEuPathDB" id="FungiDB:AeMF1_009441"/>
<protein>
    <submittedName>
        <fullName evidence="1">Uncharacterized protein</fullName>
    </submittedName>
</protein>
<name>A0A6G0WS59_9STRA</name>
<dbReference type="InterPro" id="IPR010994">
    <property type="entry name" value="RuvA_2-like"/>
</dbReference>
<sequence length="130" mass="14636">MGKSPQPNDMMMPTSPKSTAALRFLNTASKQQLMECLQVSDVVADRLVDHRTFGGFTCLDDVVGKKVLRKREYLAFRDLLLEYSGEAHLLVPISLSGKQLPGAFSERALEKALRSCPRRVDCKRFGRMNF</sequence>
<gene>
    <name evidence="1" type="ORF">Ae201684_012257</name>
</gene>
<dbReference type="Proteomes" id="UP000481153">
    <property type="component" value="Unassembled WGS sequence"/>
</dbReference>
<keyword evidence="2" id="KW-1185">Reference proteome</keyword>
<reference evidence="1 2" key="1">
    <citation type="submission" date="2019-07" db="EMBL/GenBank/DDBJ databases">
        <title>Genomics analysis of Aphanomyces spp. identifies a new class of oomycete effector associated with host adaptation.</title>
        <authorList>
            <person name="Gaulin E."/>
        </authorList>
    </citation>
    <scope>NUCLEOTIDE SEQUENCE [LARGE SCALE GENOMIC DNA]</scope>
    <source>
        <strain evidence="1 2">ATCC 201684</strain>
    </source>
</reference>